<evidence type="ECO:0000313" key="3">
    <source>
        <dbReference type="Proteomes" id="UP001286313"/>
    </source>
</evidence>
<keyword evidence="3" id="KW-1185">Reference proteome</keyword>
<protein>
    <submittedName>
        <fullName evidence="2">Uncharacterized protein</fullName>
    </submittedName>
</protein>
<evidence type="ECO:0000313" key="2">
    <source>
        <dbReference type="EMBL" id="KAK3858732.1"/>
    </source>
</evidence>
<dbReference type="Proteomes" id="UP001286313">
    <property type="component" value="Unassembled WGS sequence"/>
</dbReference>
<evidence type="ECO:0000256" key="1">
    <source>
        <dbReference type="SAM" id="MobiDB-lite"/>
    </source>
</evidence>
<feature type="compositionally biased region" description="Basic and acidic residues" evidence="1">
    <location>
        <begin position="29"/>
        <end position="43"/>
    </location>
</feature>
<accession>A0AAE1ENA2</accession>
<feature type="region of interest" description="Disordered" evidence="1">
    <location>
        <begin position="25"/>
        <end position="89"/>
    </location>
</feature>
<dbReference type="EMBL" id="JAWQEG010005229">
    <property type="protein sequence ID" value="KAK3858732.1"/>
    <property type="molecule type" value="Genomic_DNA"/>
</dbReference>
<sequence>MQLEYFFQETCCPAQGLPEPFKRKWRQRAIQEAKEDHSIKRPETPATDPPRGGRSHRMNDKPLPYTDLRRTTRGRASDKHQGRRTQDAPDHLINVRSIRRPFPISPWSLEVHTWVDLRKRKLGLHDEVGFQGCLPLVQPIFCETRCATLLVPSVHQEGPVVHLTGTFHSAHPHSGLSHLCCDYVLHLFDKIDLRMKVRPGPGRSCKTREELRPPLINRTPILKENKLVPPLTIPNLVPLPQAKLCTYPSIARADDQFTQADVALPIPDAPPTPID</sequence>
<feature type="compositionally biased region" description="Basic and acidic residues" evidence="1">
    <location>
        <begin position="67"/>
        <end position="89"/>
    </location>
</feature>
<reference evidence="2" key="1">
    <citation type="submission" date="2023-10" db="EMBL/GenBank/DDBJ databases">
        <title>Genome assemblies of two species of porcelain crab, Petrolisthes cinctipes and Petrolisthes manimaculis (Anomura: Porcellanidae).</title>
        <authorList>
            <person name="Angst P."/>
        </authorList>
    </citation>
    <scope>NUCLEOTIDE SEQUENCE</scope>
    <source>
        <strain evidence="2">PB745_01</strain>
        <tissue evidence="2">Gill</tissue>
    </source>
</reference>
<gene>
    <name evidence="2" type="ORF">Pcinc_035090</name>
</gene>
<proteinExistence type="predicted"/>
<name>A0AAE1ENA2_PETCI</name>
<comment type="caution">
    <text evidence="2">The sequence shown here is derived from an EMBL/GenBank/DDBJ whole genome shotgun (WGS) entry which is preliminary data.</text>
</comment>
<organism evidence="2 3">
    <name type="scientific">Petrolisthes cinctipes</name>
    <name type="common">Flat porcelain crab</name>
    <dbReference type="NCBI Taxonomy" id="88211"/>
    <lineage>
        <taxon>Eukaryota</taxon>
        <taxon>Metazoa</taxon>
        <taxon>Ecdysozoa</taxon>
        <taxon>Arthropoda</taxon>
        <taxon>Crustacea</taxon>
        <taxon>Multicrustacea</taxon>
        <taxon>Malacostraca</taxon>
        <taxon>Eumalacostraca</taxon>
        <taxon>Eucarida</taxon>
        <taxon>Decapoda</taxon>
        <taxon>Pleocyemata</taxon>
        <taxon>Anomura</taxon>
        <taxon>Galatheoidea</taxon>
        <taxon>Porcellanidae</taxon>
        <taxon>Petrolisthes</taxon>
    </lineage>
</organism>
<dbReference type="AlphaFoldDB" id="A0AAE1ENA2"/>